<dbReference type="PANTHER" id="PTHR10458:SF2">
    <property type="entry name" value="PEPTIDE DEFORMYLASE, MITOCHONDRIAL"/>
    <property type="match status" value="1"/>
</dbReference>
<dbReference type="RefSeq" id="WP_064035293.1">
    <property type="nucleotide sequence ID" value="NZ_LUUH01000002.1"/>
</dbReference>
<gene>
    <name evidence="5" type="primary">def</name>
    <name evidence="6" type="ORF">A1353_04235</name>
</gene>
<dbReference type="GO" id="GO:0046872">
    <property type="term" value="F:metal ion binding"/>
    <property type="evidence" value="ECO:0007669"/>
    <property type="project" value="UniProtKB-KW"/>
</dbReference>
<dbReference type="CDD" id="cd00487">
    <property type="entry name" value="Pep_deformylase"/>
    <property type="match status" value="1"/>
</dbReference>
<dbReference type="PANTHER" id="PTHR10458">
    <property type="entry name" value="PEPTIDE DEFORMYLASE"/>
    <property type="match status" value="1"/>
</dbReference>
<comment type="cofactor">
    <cofactor evidence="5">
        <name>Fe(2+)</name>
        <dbReference type="ChEBI" id="CHEBI:29033"/>
    </cofactor>
    <text evidence="5">Binds 1 Fe(2+) ion.</text>
</comment>
<dbReference type="AlphaFoldDB" id="A0A177MVT6"/>
<dbReference type="GO" id="GO:0042586">
    <property type="term" value="F:peptide deformylase activity"/>
    <property type="evidence" value="ECO:0007669"/>
    <property type="project" value="UniProtKB-UniRule"/>
</dbReference>
<organism evidence="6 7">
    <name type="scientific">Methylomonas methanica</name>
    <dbReference type="NCBI Taxonomy" id="421"/>
    <lineage>
        <taxon>Bacteria</taxon>
        <taxon>Pseudomonadati</taxon>
        <taxon>Pseudomonadota</taxon>
        <taxon>Gammaproteobacteria</taxon>
        <taxon>Methylococcales</taxon>
        <taxon>Methylococcaceae</taxon>
        <taxon>Methylomonas</taxon>
    </lineage>
</organism>
<keyword evidence="2 5" id="KW-0479">Metal-binding</keyword>
<feature type="binding site" evidence="5">
    <location>
        <position position="143"/>
    </location>
    <ligand>
        <name>Fe cation</name>
        <dbReference type="ChEBI" id="CHEBI:24875"/>
    </ligand>
</feature>
<feature type="binding site" evidence="5">
    <location>
        <position position="101"/>
    </location>
    <ligand>
        <name>Fe cation</name>
        <dbReference type="ChEBI" id="CHEBI:24875"/>
    </ligand>
</feature>
<dbReference type="Pfam" id="PF01327">
    <property type="entry name" value="Pep_deformylase"/>
    <property type="match status" value="1"/>
</dbReference>
<protein>
    <recommendedName>
        <fullName evidence="5">Peptide deformylase</fullName>
        <shortName evidence="5">PDF</shortName>
        <ecNumber evidence="5">3.5.1.88</ecNumber>
    </recommendedName>
    <alternativeName>
        <fullName evidence="5">Polypeptide deformylase</fullName>
    </alternativeName>
</protein>
<dbReference type="PIRSF" id="PIRSF004749">
    <property type="entry name" value="Pep_def"/>
    <property type="match status" value="1"/>
</dbReference>
<accession>A0A177MVT6</accession>
<dbReference type="NCBIfam" id="NF001159">
    <property type="entry name" value="PRK00150.1-3"/>
    <property type="match status" value="1"/>
</dbReference>
<keyword evidence="3 5" id="KW-0378">Hydrolase</keyword>
<dbReference type="InterPro" id="IPR036821">
    <property type="entry name" value="Peptide_deformylase_sf"/>
</dbReference>
<dbReference type="EMBL" id="LUUH01000002">
    <property type="protein sequence ID" value="OAI09524.1"/>
    <property type="molecule type" value="Genomic_DNA"/>
</dbReference>
<dbReference type="EC" id="3.5.1.88" evidence="5"/>
<dbReference type="GO" id="GO:0006412">
    <property type="term" value="P:translation"/>
    <property type="evidence" value="ECO:0007669"/>
    <property type="project" value="UniProtKB-UniRule"/>
</dbReference>
<dbReference type="HAMAP" id="MF_00163">
    <property type="entry name" value="Pep_deformylase"/>
    <property type="match status" value="1"/>
</dbReference>
<dbReference type="Gene3D" id="3.90.45.10">
    <property type="entry name" value="Peptide deformylase"/>
    <property type="match status" value="1"/>
</dbReference>
<evidence type="ECO:0000256" key="5">
    <source>
        <dbReference type="HAMAP-Rule" id="MF_00163"/>
    </source>
</evidence>
<comment type="catalytic activity">
    <reaction evidence="5">
        <text>N-terminal N-formyl-L-methionyl-[peptide] + H2O = N-terminal L-methionyl-[peptide] + formate</text>
        <dbReference type="Rhea" id="RHEA:24420"/>
        <dbReference type="Rhea" id="RHEA-COMP:10639"/>
        <dbReference type="Rhea" id="RHEA-COMP:10640"/>
        <dbReference type="ChEBI" id="CHEBI:15377"/>
        <dbReference type="ChEBI" id="CHEBI:15740"/>
        <dbReference type="ChEBI" id="CHEBI:49298"/>
        <dbReference type="ChEBI" id="CHEBI:64731"/>
        <dbReference type="EC" id="3.5.1.88"/>
    </reaction>
</comment>
<dbReference type="Proteomes" id="UP000077763">
    <property type="component" value="Unassembled WGS sequence"/>
</dbReference>
<dbReference type="NCBIfam" id="TIGR00079">
    <property type="entry name" value="pept_deformyl"/>
    <property type="match status" value="1"/>
</dbReference>
<reference evidence="6 7" key="1">
    <citation type="submission" date="2016-03" db="EMBL/GenBank/DDBJ databases">
        <authorList>
            <person name="Ploux O."/>
        </authorList>
    </citation>
    <scope>NUCLEOTIDE SEQUENCE [LARGE SCALE GENOMIC DNA]</scope>
    <source>
        <strain evidence="6 7">R-45371</strain>
    </source>
</reference>
<comment type="caution">
    <text evidence="6">The sequence shown here is derived from an EMBL/GenBank/DDBJ whole genome shotgun (WGS) entry which is preliminary data.</text>
</comment>
<evidence type="ECO:0000256" key="4">
    <source>
        <dbReference type="ARBA" id="ARBA00022917"/>
    </source>
</evidence>
<dbReference type="FunFam" id="3.90.45.10:FF:000003">
    <property type="entry name" value="Peptide deformylase"/>
    <property type="match status" value="1"/>
</dbReference>
<proteinExistence type="inferred from homology"/>
<sequence>MTSKTPILQLGAEVLRRQAQPVDDFTCPEFHKLIETMHEIMLEANGVGIAAPQLGASRQILIIASRPTARYPHAPDMPPILMVNPSFEIVDGTLYKDWEGCLSVPGIRALVPRYQAIDVQYQNQQGEFCRLALQDFPARVFQHEFDHLLGLVYLDRVENNQDIIAETEFFKRIAA</sequence>
<comment type="function">
    <text evidence="5">Removes the formyl group from the N-terminal Met of newly synthesized proteins. Requires at least a dipeptide for an efficient rate of reaction. N-terminal L-methionine is a prerequisite for activity but the enzyme has broad specificity at other positions.</text>
</comment>
<feature type="active site" evidence="5">
    <location>
        <position position="144"/>
    </location>
</feature>
<evidence type="ECO:0000256" key="3">
    <source>
        <dbReference type="ARBA" id="ARBA00022801"/>
    </source>
</evidence>
<evidence type="ECO:0000313" key="7">
    <source>
        <dbReference type="Proteomes" id="UP000077763"/>
    </source>
</evidence>
<dbReference type="PRINTS" id="PR01576">
    <property type="entry name" value="PDEFORMYLASE"/>
</dbReference>
<evidence type="ECO:0000256" key="1">
    <source>
        <dbReference type="ARBA" id="ARBA00010759"/>
    </source>
</evidence>
<dbReference type="InterPro" id="IPR023635">
    <property type="entry name" value="Peptide_deformylase"/>
</dbReference>
<keyword evidence="5" id="KW-0408">Iron</keyword>
<keyword evidence="4 5" id="KW-0648">Protein biosynthesis</keyword>
<feature type="binding site" evidence="5">
    <location>
        <position position="147"/>
    </location>
    <ligand>
        <name>Fe cation</name>
        <dbReference type="ChEBI" id="CHEBI:24875"/>
    </ligand>
</feature>
<evidence type="ECO:0000313" key="6">
    <source>
        <dbReference type="EMBL" id="OAI09524.1"/>
    </source>
</evidence>
<comment type="similarity">
    <text evidence="1 5">Belongs to the polypeptide deformylase family.</text>
</comment>
<name>A0A177MVT6_METMH</name>
<evidence type="ECO:0000256" key="2">
    <source>
        <dbReference type="ARBA" id="ARBA00022723"/>
    </source>
</evidence>
<dbReference type="SUPFAM" id="SSF56420">
    <property type="entry name" value="Peptide deformylase"/>
    <property type="match status" value="1"/>
</dbReference>